<accession>A0ACC1LYS5</accession>
<feature type="non-terminal residue" evidence="1">
    <location>
        <position position="593"/>
    </location>
</feature>
<evidence type="ECO:0000313" key="2">
    <source>
        <dbReference type="Proteomes" id="UP001139981"/>
    </source>
</evidence>
<comment type="caution">
    <text evidence="1">The sequence shown here is derived from an EMBL/GenBank/DDBJ whole genome shotgun (WGS) entry which is preliminary data.</text>
</comment>
<protein>
    <submittedName>
        <fullName evidence="1">Uncharacterized protein</fullName>
    </submittedName>
</protein>
<name>A0ACC1LYS5_9FUNG</name>
<keyword evidence="2" id="KW-1185">Reference proteome</keyword>
<dbReference type="Proteomes" id="UP001139981">
    <property type="component" value="Unassembled WGS sequence"/>
</dbReference>
<evidence type="ECO:0000313" key="1">
    <source>
        <dbReference type="EMBL" id="KAJ2890045.1"/>
    </source>
</evidence>
<dbReference type="EMBL" id="JANBVB010001534">
    <property type="protein sequence ID" value="KAJ2890045.1"/>
    <property type="molecule type" value="Genomic_DNA"/>
</dbReference>
<gene>
    <name evidence="1" type="ORF">IWW38_004348</name>
</gene>
<organism evidence="1 2">
    <name type="scientific">Coemansia aciculifera</name>
    <dbReference type="NCBI Taxonomy" id="417176"/>
    <lineage>
        <taxon>Eukaryota</taxon>
        <taxon>Fungi</taxon>
        <taxon>Fungi incertae sedis</taxon>
        <taxon>Zoopagomycota</taxon>
        <taxon>Kickxellomycotina</taxon>
        <taxon>Kickxellomycetes</taxon>
        <taxon>Kickxellales</taxon>
        <taxon>Kickxellaceae</taxon>
        <taxon>Coemansia</taxon>
    </lineage>
</organism>
<sequence>MRPALCHPESVLNLFTGGSTDYTVFYTAVATFYRNHPDTPPPPFTVNVVPDIARGIEGMARSSYYQHRKFEMQRLANRLQAFHAIHCADASLLEQDSLARPYTLNWAYTLRRTTPPLDAVAQIDRPAATPPGPVSGADWSFPFPGANAEEMACFARTAAIMTSSAEPDTSGHVPFPGADDAANALIARTTAIMAPAPMPPLRDLPPATGQPESETNFDFDYLFPPETPPTQSSLSSPELPRASSPPRSFASPLTLGLLLSLALPHALTPLPAPVPMPPRRRAPRRAPLPTPLAAHSPQTNHQPAWYPFPGLTTAQQAIYERTTAIMAAPNPTPAPPRTPSPMPGRSPELIPPWSRSPSPELEPPPVLPQTPPPAPVPLPEPLPTPLPEPTPVPTAEPAPLPSPIADPTVPPPAPACTAAPTPAPEPIVVPFSTWRHHGLTRKLLDTAPPLPIPKVSLRGSGLELPTYTEFRTLWKMIKNLHATPQARGTVHRLALNRIPYRQGLSPKTCHCQAHETPAHLTGACPDFAPFREQFLQGFTTLANTVRHNVYGELKASAARDAIAATIAAQKKADTEAAEAGVPSAAVPPIPPKR</sequence>
<reference evidence="1" key="1">
    <citation type="submission" date="2022-07" db="EMBL/GenBank/DDBJ databases">
        <title>Phylogenomic reconstructions and comparative analyses of Kickxellomycotina fungi.</title>
        <authorList>
            <person name="Reynolds N.K."/>
            <person name="Stajich J.E."/>
            <person name="Barry K."/>
            <person name="Grigoriev I.V."/>
            <person name="Crous P."/>
            <person name="Smith M.E."/>
        </authorList>
    </citation>
    <scope>NUCLEOTIDE SEQUENCE</scope>
    <source>
        <strain evidence="1">CBS 190363</strain>
    </source>
</reference>
<proteinExistence type="predicted"/>